<evidence type="ECO:0000313" key="3">
    <source>
        <dbReference type="Proteomes" id="UP001479436"/>
    </source>
</evidence>
<gene>
    <name evidence="2" type="ORF">K7432_013038</name>
</gene>
<evidence type="ECO:0000313" key="2">
    <source>
        <dbReference type="EMBL" id="KAK9695318.1"/>
    </source>
</evidence>
<dbReference type="SUPFAM" id="SSF53067">
    <property type="entry name" value="Actin-like ATPase domain"/>
    <property type="match status" value="2"/>
</dbReference>
<dbReference type="InterPro" id="IPR043129">
    <property type="entry name" value="ATPase_NBD"/>
</dbReference>
<comment type="similarity">
    <text evidence="1">Belongs to the actin family.</text>
</comment>
<dbReference type="PRINTS" id="PR00190">
    <property type="entry name" value="ACTIN"/>
</dbReference>
<dbReference type="Gene3D" id="3.30.420.40">
    <property type="match status" value="2"/>
</dbReference>
<dbReference type="Proteomes" id="UP001479436">
    <property type="component" value="Unassembled WGS sequence"/>
</dbReference>
<protein>
    <recommendedName>
        <fullName evidence="4">Actin</fullName>
    </recommendedName>
</protein>
<keyword evidence="3" id="KW-1185">Reference proteome</keyword>
<dbReference type="Pfam" id="PF00022">
    <property type="entry name" value="Actin"/>
    <property type="match status" value="1"/>
</dbReference>
<dbReference type="InterPro" id="IPR004000">
    <property type="entry name" value="Actin"/>
</dbReference>
<accession>A0ABR2VRC7</accession>
<proteinExistence type="inferred from homology"/>
<dbReference type="EMBL" id="JASJQH010008091">
    <property type="protein sequence ID" value="KAK9695318.1"/>
    <property type="molecule type" value="Genomic_DNA"/>
</dbReference>
<dbReference type="Gene3D" id="3.90.640.10">
    <property type="entry name" value="Actin, Chain A, domain 4"/>
    <property type="match status" value="1"/>
</dbReference>
<name>A0ABR2VRC7_9FUNG</name>
<sequence>MKEDHFVVINTGSSVIKVVKGVHDTNKTPQLIIPTIVGRGSLDEQENENIEMDVEEQEPVKKVKQYVCGTQLDESTLSDLVLVHPIERGWVQDWEALEQLWRYILVKELRIKRSKNDSPVLLTIPTFWPKEYRERITQIFFENMNVPGLYLAEEPLMALYGCGIVSGIVIDIGDTYTEITPIIDNAVQYHAAQVFPLGGRDIDGYLLELLKQDSELCSAYGEEMPVEFARFIKESDIVSMIADSNDEAKDKAEIEYKNNKFMIGSARLQCAAPLFDPSLVGVQSLSLPEMIHIAVFSCEPDKRATLWENVVLTGGLSLT</sequence>
<evidence type="ECO:0000256" key="1">
    <source>
        <dbReference type="RuleBase" id="RU000487"/>
    </source>
</evidence>
<evidence type="ECO:0008006" key="4">
    <source>
        <dbReference type="Google" id="ProtNLM"/>
    </source>
</evidence>
<dbReference type="PANTHER" id="PTHR11937">
    <property type="entry name" value="ACTIN"/>
    <property type="match status" value="1"/>
</dbReference>
<dbReference type="SMART" id="SM00268">
    <property type="entry name" value="ACTIN"/>
    <property type="match status" value="1"/>
</dbReference>
<comment type="caution">
    <text evidence="2">The sequence shown here is derived from an EMBL/GenBank/DDBJ whole genome shotgun (WGS) entry which is preliminary data.</text>
</comment>
<reference evidence="2 3" key="1">
    <citation type="submission" date="2023-04" db="EMBL/GenBank/DDBJ databases">
        <title>Genome of Basidiobolus ranarum AG-B5.</title>
        <authorList>
            <person name="Stajich J.E."/>
            <person name="Carter-House D."/>
            <person name="Gryganskyi A."/>
        </authorList>
    </citation>
    <scope>NUCLEOTIDE SEQUENCE [LARGE SCALE GENOMIC DNA]</scope>
    <source>
        <strain evidence="2 3">AG-B5</strain>
    </source>
</reference>
<organism evidence="2 3">
    <name type="scientific">Basidiobolus ranarum</name>
    <dbReference type="NCBI Taxonomy" id="34480"/>
    <lineage>
        <taxon>Eukaryota</taxon>
        <taxon>Fungi</taxon>
        <taxon>Fungi incertae sedis</taxon>
        <taxon>Zoopagomycota</taxon>
        <taxon>Entomophthoromycotina</taxon>
        <taxon>Basidiobolomycetes</taxon>
        <taxon>Basidiobolales</taxon>
        <taxon>Basidiobolaceae</taxon>
        <taxon>Basidiobolus</taxon>
    </lineage>
</organism>